<reference evidence="4 5" key="1">
    <citation type="submission" date="2016-12" db="EMBL/GenBank/DDBJ databases">
        <title>Draft genome sequences of strains Salinicola socius SMB35, Salinicola sp. MH3R3-1 and Chromohalobacter sp. SMB17 from the Verkhnekamsk potash mining region of Russia.</title>
        <authorList>
            <person name="Mavrodi D.V."/>
            <person name="Olsson B.E."/>
            <person name="Korsakova E.S."/>
            <person name="Pyankova A."/>
            <person name="Mavrodi O.V."/>
            <person name="Plotnikova E.G."/>
        </authorList>
    </citation>
    <scope>NUCLEOTIDE SEQUENCE [LARGE SCALE GENOMIC DNA]</scope>
    <source>
        <strain evidence="4 5">SMB35</strain>
    </source>
</reference>
<dbReference type="RefSeq" id="WP_075571205.1">
    <property type="nucleotide sequence ID" value="NZ_MSDO01000025.1"/>
</dbReference>
<dbReference type="InterPro" id="IPR007448">
    <property type="entry name" value="Sigma70_reg_Rsd_AlgQ"/>
</dbReference>
<dbReference type="Pfam" id="PF04353">
    <property type="entry name" value="Rsd_AlgQ"/>
    <property type="match status" value="1"/>
</dbReference>
<dbReference type="Proteomes" id="UP000186878">
    <property type="component" value="Unassembled WGS sequence"/>
</dbReference>
<comment type="caution">
    <text evidence="4">The sequence shown here is derived from an EMBL/GenBank/DDBJ whole genome shotgun (WGS) entry which is preliminary data.</text>
</comment>
<name>A0A1Q8SNV3_9GAMM</name>
<sequence>MLEDCKTAQERWGGVHTLIDRWLDQRHDMLVTLVDLREFCDGDLSAVSKERIDAFSEALMDYISAGHFEIYPQLREEARAFDDREALDVADKLLARVDASTQMVLDFDNEYATPARCQRYTDRLPGWLDKLGATMTERFALEDQLISRLHAVHAPSAADVAKAPDDRSVRTD</sequence>
<dbReference type="PIRSF" id="PIRSF016548">
    <property type="entry name" value="Rsd_AlgQ"/>
    <property type="match status" value="1"/>
</dbReference>
<proteinExistence type="inferred from homology"/>
<gene>
    <name evidence="4" type="ORF">BTW07_16125</name>
</gene>
<accession>A0A1Q8SNV3</accession>
<organism evidence="4 5">
    <name type="scientific">Salinicola socius</name>
    <dbReference type="NCBI Taxonomy" id="404433"/>
    <lineage>
        <taxon>Bacteria</taxon>
        <taxon>Pseudomonadati</taxon>
        <taxon>Pseudomonadota</taxon>
        <taxon>Gammaproteobacteria</taxon>
        <taxon>Oceanospirillales</taxon>
        <taxon>Halomonadaceae</taxon>
        <taxon>Salinicola</taxon>
    </lineage>
</organism>
<protein>
    <submittedName>
        <fullName evidence="4">Anti-RNA polymerase sigma 70 factor</fullName>
    </submittedName>
</protein>
<evidence type="ECO:0000256" key="2">
    <source>
        <dbReference type="ARBA" id="ARBA00023163"/>
    </source>
</evidence>
<comment type="similarity">
    <text evidence="3">Belongs to the Rsd/AlgQ family.</text>
</comment>
<evidence type="ECO:0000256" key="3">
    <source>
        <dbReference type="RuleBase" id="RU004409"/>
    </source>
</evidence>
<dbReference type="Gene3D" id="1.20.120.1370">
    <property type="entry name" value="Regulator of RNA polymerase sigma(70) subunit, domain 4"/>
    <property type="match status" value="1"/>
</dbReference>
<dbReference type="EMBL" id="MSDO01000025">
    <property type="protein sequence ID" value="OLO03066.1"/>
    <property type="molecule type" value="Genomic_DNA"/>
</dbReference>
<dbReference type="STRING" id="404433.BTW07_16125"/>
<keyword evidence="5" id="KW-1185">Reference proteome</keyword>
<dbReference type="OrthoDB" id="5567237at2"/>
<dbReference type="NCBIfam" id="NF008723">
    <property type="entry name" value="PRK11718.1"/>
    <property type="match status" value="1"/>
</dbReference>
<keyword evidence="1 3" id="KW-0805">Transcription regulation</keyword>
<dbReference type="AlphaFoldDB" id="A0A1Q8SNV3"/>
<evidence type="ECO:0000313" key="5">
    <source>
        <dbReference type="Proteomes" id="UP000186878"/>
    </source>
</evidence>
<evidence type="ECO:0000256" key="1">
    <source>
        <dbReference type="ARBA" id="ARBA00023015"/>
    </source>
</evidence>
<keyword evidence="2 3" id="KW-0804">Transcription</keyword>
<dbReference type="InterPro" id="IPR038309">
    <property type="entry name" value="Rsd/AlgQ_sf"/>
</dbReference>
<evidence type="ECO:0000313" key="4">
    <source>
        <dbReference type="EMBL" id="OLO03066.1"/>
    </source>
</evidence>
<dbReference type="GO" id="GO:0006355">
    <property type="term" value="P:regulation of DNA-templated transcription"/>
    <property type="evidence" value="ECO:0007669"/>
    <property type="project" value="InterPro"/>
</dbReference>